<evidence type="ECO:0000313" key="7">
    <source>
        <dbReference type="Proteomes" id="UP000184290"/>
    </source>
</evidence>
<evidence type="ECO:0000259" key="5">
    <source>
        <dbReference type="Pfam" id="PF01343"/>
    </source>
</evidence>
<accession>A0ABY1IK39</accession>
<feature type="domain" description="Peptidase S49" evidence="5">
    <location>
        <begin position="89"/>
        <end position="232"/>
    </location>
</feature>
<comment type="similarity">
    <text evidence="1">Belongs to the peptidase S49 family.</text>
</comment>
<dbReference type="Proteomes" id="UP000184290">
    <property type="component" value="Unassembled WGS sequence"/>
</dbReference>
<dbReference type="InterPro" id="IPR047272">
    <property type="entry name" value="S49_SppA_C"/>
</dbReference>
<proteinExistence type="inferred from homology"/>
<dbReference type="CDD" id="cd07023">
    <property type="entry name" value="S49_Sppa_N_C"/>
    <property type="match status" value="1"/>
</dbReference>
<dbReference type="SUPFAM" id="SSF52096">
    <property type="entry name" value="ClpP/crotonase"/>
    <property type="match status" value="1"/>
</dbReference>
<keyword evidence="2" id="KW-0645">Protease</keyword>
<keyword evidence="3" id="KW-0378">Hydrolase</keyword>
<name>A0ABY1IK39_9HYPH</name>
<keyword evidence="7" id="KW-1185">Reference proteome</keyword>
<dbReference type="Gene3D" id="6.20.330.10">
    <property type="match status" value="1"/>
</dbReference>
<keyword evidence="4" id="KW-0720">Serine protease</keyword>
<gene>
    <name evidence="6" type="ORF">SAMN02745911_2255</name>
</gene>
<dbReference type="InterPro" id="IPR029045">
    <property type="entry name" value="ClpP/crotonase-like_dom_sf"/>
</dbReference>
<comment type="caution">
    <text evidence="6">The sequence shown here is derived from an EMBL/GenBank/DDBJ whole genome shotgun (WGS) entry which is preliminary data.</text>
</comment>
<dbReference type="Gene3D" id="3.90.226.10">
    <property type="entry name" value="2-enoyl-CoA Hydratase, Chain A, domain 1"/>
    <property type="match status" value="1"/>
</dbReference>
<evidence type="ECO:0000256" key="2">
    <source>
        <dbReference type="ARBA" id="ARBA00022670"/>
    </source>
</evidence>
<dbReference type="PANTHER" id="PTHR42987">
    <property type="entry name" value="PEPTIDASE S49"/>
    <property type="match status" value="1"/>
</dbReference>
<dbReference type="PANTHER" id="PTHR42987:SF8">
    <property type="entry name" value="PROTEINASE"/>
    <property type="match status" value="1"/>
</dbReference>
<reference evidence="6 7" key="1">
    <citation type="submission" date="2016-11" db="EMBL/GenBank/DDBJ databases">
        <authorList>
            <person name="Varghese N."/>
            <person name="Submissions S."/>
        </authorList>
    </citation>
    <scope>NUCLEOTIDE SEQUENCE [LARGE SCALE GENOMIC DNA]</scope>
    <source>
        <strain evidence="6 7">DSM 21988</strain>
    </source>
</reference>
<dbReference type="InterPro" id="IPR002142">
    <property type="entry name" value="Peptidase_S49"/>
</dbReference>
<evidence type="ECO:0000256" key="1">
    <source>
        <dbReference type="ARBA" id="ARBA00008683"/>
    </source>
</evidence>
<sequence length="283" mass="31082">MAKALQRFLPKRFRKQRTVVPVVRLTGMIAAESGGIGRKALSMATVEPLLDKAFEIKDAPVVAIEVNSPGGSPVQSRLIFRRIRELAEKHDRKVLVFCEDVAASGGYMIACAGDEIIADPSSIVGSIGVVSGGFGFVDLIRRIGVERRLYTAGRNKATLDPFSPEKPEDVEHLKSLQLDVHETFIELVRERRAGRLKEDEPDLFSGQFWSARRGMELGLVDRLGTLHEVLAERFGPEVELERIRPRRGLLGGRIGFGADAAGAAAERLAGVAEERALWARYGL</sequence>
<evidence type="ECO:0000256" key="3">
    <source>
        <dbReference type="ARBA" id="ARBA00022801"/>
    </source>
</evidence>
<evidence type="ECO:0000313" key="6">
    <source>
        <dbReference type="EMBL" id="SHJ27837.1"/>
    </source>
</evidence>
<dbReference type="PRINTS" id="PR00127">
    <property type="entry name" value="CLPPROTEASEP"/>
</dbReference>
<protein>
    <submittedName>
        <fullName evidence="6">Signal peptide peptidase SppA</fullName>
    </submittedName>
</protein>
<dbReference type="Pfam" id="PF01343">
    <property type="entry name" value="Peptidase_S49"/>
    <property type="match status" value="1"/>
</dbReference>
<dbReference type="EMBL" id="FQZC01000002">
    <property type="protein sequence ID" value="SHJ27837.1"/>
    <property type="molecule type" value="Genomic_DNA"/>
</dbReference>
<dbReference type="InterPro" id="IPR001907">
    <property type="entry name" value="ClpP"/>
</dbReference>
<dbReference type="RefSeq" id="WP_060603013.1">
    <property type="nucleotide sequence ID" value="NZ_FQZC01000002.1"/>
</dbReference>
<evidence type="ECO:0000256" key="4">
    <source>
        <dbReference type="ARBA" id="ARBA00022825"/>
    </source>
</evidence>
<organism evidence="6 7">
    <name type="scientific">Aureimonas altamirensis DSM 21988</name>
    <dbReference type="NCBI Taxonomy" id="1121026"/>
    <lineage>
        <taxon>Bacteria</taxon>
        <taxon>Pseudomonadati</taxon>
        <taxon>Pseudomonadota</taxon>
        <taxon>Alphaproteobacteria</taxon>
        <taxon>Hyphomicrobiales</taxon>
        <taxon>Aurantimonadaceae</taxon>
        <taxon>Aureimonas</taxon>
    </lineage>
</organism>